<dbReference type="Gene3D" id="3.40.630.10">
    <property type="entry name" value="Zn peptidases"/>
    <property type="match status" value="1"/>
</dbReference>
<comment type="similarity">
    <text evidence="2 9">Belongs to the peptidase M18 family.</text>
</comment>
<organism evidence="11 12">
    <name type="scientific">Garciella nitratireducens DSM 15102</name>
    <dbReference type="NCBI Taxonomy" id="1121911"/>
    <lineage>
        <taxon>Bacteria</taxon>
        <taxon>Bacillati</taxon>
        <taxon>Bacillota</taxon>
        <taxon>Clostridia</taxon>
        <taxon>Eubacteriales</taxon>
        <taxon>Eubacteriaceae</taxon>
        <taxon>Garciella</taxon>
    </lineage>
</organism>
<evidence type="ECO:0000256" key="7">
    <source>
        <dbReference type="ARBA" id="ARBA00022833"/>
    </source>
</evidence>
<dbReference type="InterPro" id="IPR023358">
    <property type="entry name" value="Peptidase_M18_dom2"/>
</dbReference>
<dbReference type="Pfam" id="PF02127">
    <property type="entry name" value="Peptidase_M18"/>
    <property type="match status" value="1"/>
</dbReference>
<protein>
    <recommendedName>
        <fullName evidence="10">M18 family aminopeptidase</fullName>
        <ecNumber evidence="10">3.4.11.-</ecNumber>
    </recommendedName>
</protein>
<dbReference type="GO" id="GO:0008237">
    <property type="term" value="F:metallopeptidase activity"/>
    <property type="evidence" value="ECO:0007669"/>
    <property type="project" value="UniProtKB-KW"/>
</dbReference>
<dbReference type="AlphaFoldDB" id="A0A1T4LBL7"/>
<evidence type="ECO:0000256" key="5">
    <source>
        <dbReference type="ARBA" id="ARBA00022723"/>
    </source>
</evidence>
<evidence type="ECO:0000256" key="4">
    <source>
        <dbReference type="ARBA" id="ARBA00022670"/>
    </source>
</evidence>
<evidence type="ECO:0000256" key="3">
    <source>
        <dbReference type="ARBA" id="ARBA00022438"/>
    </source>
</evidence>
<dbReference type="GO" id="GO:0008270">
    <property type="term" value="F:zinc ion binding"/>
    <property type="evidence" value="ECO:0007669"/>
    <property type="project" value="InterPro"/>
</dbReference>
<keyword evidence="5 9" id="KW-0479">Metal-binding</keyword>
<evidence type="ECO:0000313" key="12">
    <source>
        <dbReference type="Proteomes" id="UP000196365"/>
    </source>
</evidence>
<sequence>MKEENGLQKKLVKKWGNGWKIISEEQKKQIFEFSEGYKNFLDLAKTERESVKEIVKLAEKNGFISLEEVIKQSIKLEPGQKLYKVYNGKTIALFVLGKEDLTKGMNIVGSHIDSPRLDLKPNPLYEEEGMAFFKTHYYGGIKKYQWVTIPLSLHGVVITRDGKKVEIKIGEGKGDPVFYISDLLPHLAKDQMEKKMAEGVSGEGLNLVVGSIPYGEEDLSEAIKLNILNLLYEKYGMVEEDFVSADLEAVPAYNAKDVGLDRSFITAYGQDDRVCAYTSLQAILGIKDPQRTAVALMSDKEEVGSQGSTGMQSAFFENMVAELIELTQEQPSELKVRRALSNSKVLSADVNAGYDPNFPDTHDKNNAAYIGKGVVLTKYTGARGKSGSNDANAEFMGEVRKVFHENDVIWQTGELGKVDKGGGGTIAYILANYGMDVVDCGTALLSMHAPMELSSKLDVYETYKAFRAFYKIK</sequence>
<dbReference type="EMBL" id="FUWV01000004">
    <property type="protein sequence ID" value="SJZ52056.1"/>
    <property type="molecule type" value="Genomic_DNA"/>
</dbReference>
<name>A0A1T4LBL7_9FIRM</name>
<evidence type="ECO:0000256" key="1">
    <source>
        <dbReference type="ARBA" id="ARBA00001947"/>
    </source>
</evidence>
<keyword evidence="8 9" id="KW-0482">Metalloprotease</keyword>
<keyword evidence="4 9" id="KW-0645">Protease</keyword>
<proteinExistence type="inferred from homology"/>
<dbReference type="PRINTS" id="PR00932">
    <property type="entry name" value="AMINO1PTASE"/>
</dbReference>
<keyword evidence="7 9" id="KW-0862">Zinc</keyword>
<evidence type="ECO:0000256" key="9">
    <source>
        <dbReference type="RuleBase" id="RU004386"/>
    </source>
</evidence>
<dbReference type="SUPFAM" id="SSF101821">
    <property type="entry name" value="Aminopeptidase/glucanase lid domain"/>
    <property type="match status" value="1"/>
</dbReference>
<dbReference type="Gene3D" id="2.30.250.10">
    <property type="entry name" value="Aminopeptidase i, Domain 2"/>
    <property type="match status" value="1"/>
</dbReference>
<reference evidence="11 12" key="1">
    <citation type="submission" date="2017-02" db="EMBL/GenBank/DDBJ databases">
        <authorList>
            <person name="Peterson S.W."/>
        </authorList>
    </citation>
    <scope>NUCLEOTIDE SEQUENCE [LARGE SCALE GENOMIC DNA]</scope>
    <source>
        <strain evidence="11 12">DSM 15102</strain>
    </source>
</reference>
<keyword evidence="3 9" id="KW-0031">Aminopeptidase</keyword>
<evidence type="ECO:0000256" key="2">
    <source>
        <dbReference type="ARBA" id="ARBA00008290"/>
    </source>
</evidence>
<dbReference type="GO" id="GO:0005737">
    <property type="term" value="C:cytoplasm"/>
    <property type="evidence" value="ECO:0007669"/>
    <property type="project" value="UniProtKB-ARBA"/>
</dbReference>
<dbReference type="EC" id="3.4.11.-" evidence="10"/>
<evidence type="ECO:0000256" key="6">
    <source>
        <dbReference type="ARBA" id="ARBA00022801"/>
    </source>
</evidence>
<dbReference type="GO" id="GO:0006508">
    <property type="term" value="P:proteolysis"/>
    <property type="evidence" value="ECO:0007669"/>
    <property type="project" value="UniProtKB-KW"/>
</dbReference>
<accession>A0A1T4LBL7</accession>
<keyword evidence="12" id="KW-1185">Reference proteome</keyword>
<dbReference type="SUPFAM" id="SSF53187">
    <property type="entry name" value="Zn-dependent exopeptidases"/>
    <property type="match status" value="1"/>
</dbReference>
<evidence type="ECO:0000313" key="11">
    <source>
        <dbReference type="EMBL" id="SJZ52056.1"/>
    </source>
</evidence>
<gene>
    <name evidence="11" type="ORF">SAMN02745973_00882</name>
</gene>
<dbReference type="PANTHER" id="PTHR28570:SF2">
    <property type="entry name" value="M18 FAMILY AMINOPEPTIDASE 1-RELATED"/>
    <property type="match status" value="1"/>
</dbReference>
<evidence type="ECO:0000256" key="8">
    <source>
        <dbReference type="ARBA" id="ARBA00023049"/>
    </source>
</evidence>
<dbReference type="OrthoDB" id="89722at2"/>
<evidence type="ECO:0000256" key="10">
    <source>
        <dbReference type="RuleBase" id="RU004387"/>
    </source>
</evidence>
<dbReference type="PANTHER" id="PTHR28570">
    <property type="entry name" value="ASPARTYL AMINOPEPTIDASE"/>
    <property type="match status" value="1"/>
</dbReference>
<dbReference type="GO" id="GO:0004177">
    <property type="term" value="F:aminopeptidase activity"/>
    <property type="evidence" value="ECO:0007669"/>
    <property type="project" value="UniProtKB-KW"/>
</dbReference>
<comment type="cofactor">
    <cofactor evidence="1 10">
        <name>Zn(2+)</name>
        <dbReference type="ChEBI" id="CHEBI:29105"/>
    </cofactor>
</comment>
<dbReference type="NCBIfam" id="NF002600">
    <property type="entry name" value="PRK02256.1"/>
    <property type="match status" value="1"/>
</dbReference>
<dbReference type="InterPro" id="IPR001948">
    <property type="entry name" value="Peptidase_M18"/>
</dbReference>
<dbReference type="RefSeq" id="WP_087678352.1">
    <property type="nucleotide sequence ID" value="NZ_FUWV01000004.1"/>
</dbReference>
<dbReference type="Proteomes" id="UP000196365">
    <property type="component" value="Unassembled WGS sequence"/>
</dbReference>
<keyword evidence="6 9" id="KW-0378">Hydrolase</keyword>